<reference evidence="3" key="1">
    <citation type="journal article" date="2012" name="Proc. Natl. Acad. Sci. U.S.A.">
        <title>Genome sequence of the button mushroom Agaricus bisporus reveals mechanisms governing adaptation to a humic-rich ecological niche.</title>
        <authorList>
            <person name="Morin E."/>
            <person name="Kohler A."/>
            <person name="Baker A.R."/>
            <person name="Foulongne-Oriol M."/>
            <person name="Lombard V."/>
            <person name="Nagy L.G."/>
            <person name="Ohm R.A."/>
            <person name="Patyshakuliyeva A."/>
            <person name="Brun A."/>
            <person name="Aerts A.L."/>
            <person name="Bailey A.M."/>
            <person name="Billette C."/>
            <person name="Coutinho P.M."/>
            <person name="Deakin G."/>
            <person name="Doddapaneni H."/>
            <person name="Floudas D."/>
            <person name="Grimwood J."/>
            <person name="Hilden K."/>
            <person name="Kuees U."/>
            <person name="LaButti K.M."/>
            <person name="Lapidus A."/>
            <person name="Lindquist E.A."/>
            <person name="Lucas S.M."/>
            <person name="Murat C."/>
            <person name="Riley R.W."/>
            <person name="Salamov A.A."/>
            <person name="Schmutz J."/>
            <person name="Subramanian V."/>
            <person name="Woesten H.A.B."/>
            <person name="Xu J."/>
            <person name="Eastwood D.C."/>
            <person name="Foster G.D."/>
            <person name="Sonnenberg A.S."/>
            <person name="Cullen D."/>
            <person name="de Vries R.P."/>
            <person name="Lundell T."/>
            <person name="Hibbett D.S."/>
            <person name="Henrissat B."/>
            <person name="Burton K.S."/>
            <person name="Kerrigan R.W."/>
            <person name="Challen M.P."/>
            <person name="Grigoriev I.V."/>
            <person name="Martin F."/>
        </authorList>
    </citation>
    <scope>NUCLEOTIDE SEQUENCE [LARGE SCALE GENOMIC DNA]</scope>
    <source>
        <strain evidence="3">JB137-S8 / ATCC MYA-4627 / FGSC 10392</strain>
    </source>
</reference>
<dbReference type="GeneID" id="18828177"/>
<feature type="compositionally biased region" description="Polar residues" evidence="1">
    <location>
        <begin position="56"/>
        <end position="66"/>
    </location>
</feature>
<dbReference type="HOGENOM" id="CLU_2830627_0_0_1"/>
<proteinExistence type="predicted"/>
<feature type="region of interest" description="Disordered" evidence="1">
    <location>
        <begin position="24"/>
        <end position="66"/>
    </location>
</feature>
<dbReference type="Proteomes" id="UP000008493">
    <property type="component" value="Unassembled WGS sequence"/>
</dbReference>
<keyword evidence="3" id="KW-1185">Reference proteome</keyword>
<dbReference type="InParanoid" id="K5WER3"/>
<dbReference type="EMBL" id="JH972126">
    <property type="protein sequence ID" value="EKM73741.1"/>
    <property type="molecule type" value="Genomic_DNA"/>
</dbReference>
<name>K5WER3_AGABU</name>
<dbReference type="RefSeq" id="XP_007335620.1">
    <property type="nucleotide sequence ID" value="XM_007335558.1"/>
</dbReference>
<gene>
    <name evidence="2" type="ORF">AGABI1DRAFT_134168</name>
</gene>
<dbReference type="KEGG" id="abp:AGABI1DRAFT134168"/>
<organism evidence="2 3">
    <name type="scientific">Agaricus bisporus var. burnettii (strain JB137-S8 / ATCC MYA-4627 / FGSC 10392)</name>
    <name type="common">White button mushroom</name>
    <dbReference type="NCBI Taxonomy" id="597362"/>
    <lineage>
        <taxon>Eukaryota</taxon>
        <taxon>Fungi</taxon>
        <taxon>Dikarya</taxon>
        <taxon>Basidiomycota</taxon>
        <taxon>Agaricomycotina</taxon>
        <taxon>Agaricomycetes</taxon>
        <taxon>Agaricomycetidae</taxon>
        <taxon>Agaricales</taxon>
        <taxon>Agaricineae</taxon>
        <taxon>Agaricaceae</taxon>
        <taxon>Agaricus</taxon>
    </lineage>
</organism>
<evidence type="ECO:0000256" key="1">
    <source>
        <dbReference type="SAM" id="MobiDB-lite"/>
    </source>
</evidence>
<sequence>MAQATDLPPELYNLILSFLPPNHAEQANGLEPIRSPVPNMRKDDVSDVGRGGGKSLGNTEMVSVGG</sequence>
<evidence type="ECO:0000313" key="3">
    <source>
        <dbReference type="Proteomes" id="UP000008493"/>
    </source>
</evidence>
<dbReference type="AlphaFoldDB" id="K5WER3"/>
<accession>K5WER3</accession>
<protein>
    <submittedName>
        <fullName evidence="2">Uncharacterized protein</fullName>
    </submittedName>
</protein>
<evidence type="ECO:0000313" key="2">
    <source>
        <dbReference type="EMBL" id="EKM73741.1"/>
    </source>
</evidence>